<keyword evidence="2 8" id="KW-0489">Methyltransferase</keyword>
<evidence type="ECO:0000313" key="8">
    <source>
        <dbReference type="EMBL" id="CAB9524895.1"/>
    </source>
</evidence>
<evidence type="ECO:0000256" key="3">
    <source>
        <dbReference type="ARBA" id="ARBA00022679"/>
    </source>
</evidence>
<evidence type="ECO:0000259" key="7">
    <source>
        <dbReference type="PROSITE" id="PS51675"/>
    </source>
</evidence>
<proteinExistence type="predicted"/>
<organism evidence="8 9">
    <name type="scientific">Seminavis robusta</name>
    <dbReference type="NCBI Taxonomy" id="568900"/>
    <lineage>
        <taxon>Eukaryota</taxon>
        <taxon>Sar</taxon>
        <taxon>Stramenopiles</taxon>
        <taxon>Ochrophyta</taxon>
        <taxon>Bacillariophyta</taxon>
        <taxon>Bacillariophyceae</taxon>
        <taxon>Bacillariophycidae</taxon>
        <taxon>Naviculales</taxon>
        <taxon>Naviculaceae</taxon>
        <taxon>Seminavis</taxon>
    </lineage>
</organism>
<sequence>MSSKVDEKKEETKELTSVAAGDGEEGNKSVTEDSTSTEKKEDTTPPVASTPSDNGVSSSSNNEQKDKESEEKPLSKSQMKKRKRWERAIEAKKKRKQHEKDLKAAKAKAEGRDLDQERRMLEQRTQDGAGKRKRLEEWENTKAPLVKKSWQVVLDCSFETQMTKKEVSSLSSQIRYCYASNRRNNHPCQLTISSLAGKTLANLHNVSGFDEWTQRAFSHSDKSLEEIFAADNRLNDIVYLTSDSETVIEELDNSKIYVIGGIVDRNRLPRMAIDRAEKLGLATARLPLEHHLKKMQGTKVLTCNHVFEILLKYREHGNDWEKALLEVLPSRKDIAVKNENQPPPPKSDQDMHTNKETKKDDAKDDPTKK</sequence>
<keyword evidence="9" id="KW-1185">Reference proteome</keyword>
<evidence type="ECO:0000256" key="1">
    <source>
        <dbReference type="ARBA" id="ARBA00012797"/>
    </source>
</evidence>
<name>A0A9N8ER39_9STRA</name>
<dbReference type="PANTHER" id="PTHR13563:SF13">
    <property type="entry name" value="TRNA METHYLTRANSFERASE 10 HOMOLOG A"/>
    <property type="match status" value="1"/>
</dbReference>
<evidence type="ECO:0000256" key="4">
    <source>
        <dbReference type="ARBA" id="ARBA00022691"/>
    </source>
</evidence>
<feature type="compositionally biased region" description="Basic and acidic residues" evidence="6">
    <location>
        <begin position="1"/>
        <end position="14"/>
    </location>
</feature>
<dbReference type="Proteomes" id="UP001153069">
    <property type="component" value="Unassembled WGS sequence"/>
</dbReference>
<accession>A0A9N8ER39</accession>
<feature type="compositionally biased region" description="Basic and acidic residues" evidence="6">
    <location>
        <begin position="347"/>
        <end position="369"/>
    </location>
</feature>
<keyword evidence="4" id="KW-0949">S-adenosyl-L-methionine</keyword>
<dbReference type="GO" id="GO:0052905">
    <property type="term" value="F:tRNA (guanosine(9)-N1)-methyltransferase activity"/>
    <property type="evidence" value="ECO:0007669"/>
    <property type="project" value="UniProtKB-EC"/>
</dbReference>
<dbReference type="GO" id="GO:0005634">
    <property type="term" value="C:nucleus"/>
    <property type="evidence" value="ECO:0007669"/>
    <property type="project" value="TreeGrafter"/>
</dbReference>
<dbReference type="GO" id="GO:0002939">
    <property type="term" value="P:tRNA N1-guanine methylation"/>
    <property type="evidence" value="ECO:0007669"/>
    <property type="project" value="TreeGrafter"/>
</dbReference>
<evidence type="ECO:0000313" key="9">
    <source>
        <dbReference type="Proteomes" id="UP001153069"/>
    </source>
</evidence>
<dbReference type="AlphaFoldDB" id="A0A9N8ER39"/>
<dbReference type="EC" id="2.1.1.221" evidence="1"/>
<reference evidence="8" key="1">
    <citation type="submission" date="2020-06" db="EMBL/GenBank/DDBJ databases">
        <authorList>
            <consortium name="Plant Systems Biology data submission"/>
        </authorList>
    </citation>
    <scope>NUCLEOTIDE SEQUENCE</scope>
    <source>
        <strain evidence="8">D6</strain>
    </source>
</reference>
<dbReference type="OrthoDB" id="278300at2759"/>
<feature type="compositionally biased region" description="Polar residues" evidence="6">
    <location>
        <begin position="46"/>
        <end position="62"/>
    </location>
</feature>
<dbReference type="Gene3D" id="3.40.1280.30">
    <property type="match status" value="1"/>
</dbReference>
<dbReference type="InterPro" id="IPR038459">
    <property type="entry name" value="MT_TRM10-typ_sf"/>
</dbReference>
<protein>
    <recommendedName>
        <fullName evidence="1">tRNA (guanine(9)-N(1))-methyltransferase</fullName>
        <ecNumber evidence="1">2.1.1.221</ecNumber>
    </recommendedName>
</protein>
<evidence type="ECO:0000256" key="2">
    <source>
        <dbReference type="ARBA" id="ARBA00022603"/>
    </source>
</evidence>
<dbReference type="InterPro" id="IPR007356">
    <property type="entry name" value="tRNA_m1G_MeTrfase_euk"/>
</dbReference>
<comment type="catalytic activity">
    <reaction evidence="5">
        <text>guanosine(9) in tRNA + S-adenosyl-L-methionine = N(1)-methylguanosine(9) in tRNA + S-adenosyl-L-homocysteine + H(+)</text>
        <dbReference type="Rhea" id="RHEA:43156"/>
        <dbReference type="Rhea" id="RHEA-COMP:10367"/>
        <dbReference type="Rhea" id="RHEA-COMP:10368"/>
        <dbReference type="ChEBI" id="CHEBI:15378"/>
        <dbReference type="ChEBI" id="CHEBI:57856"/>
        <dbReference type="ChEBI" id="CHEBI:59789"/>
        <dbReference type="ChEBI" id="CHEBI:73542"/>
        <dbReference type="ChEBI" id="CHEBI:74269"/>
        <dbReference type="EC" id="2.1.1.221"/>
    </reaction>
</comment>
<feature type="domain" description="SAM-dependent MTase TRM10-type" evidence="7">
    <location>
        <begin position="136"/>
        <end position="335"/>
    </location>
</feature>
<dbReference type="GO" id="GO:0000049">
    <property type="term" value="F:tRNA binding"/>
    <property type="evidence" value="ECO:0007669"/>
    <property type="project" value="TreeGrafter"/>
</dbReference>
<dbReference type="CDD" id="cd18089">
    <property type="entry name" value="SPOUT_Trm10-like"/>
    <property type="match status" value="1"/>
</dbReference>
<evidence type="ECO:0000256" key="5">
    <source>
        <dbReference type="ARBA" id="ARBA00048434"/>
    </source>
</evidence>
<dbReference type="EMBL" id="CAICTM010001599">
    <property type="protein sequence ID" value="CAB9524895.1"/>
    <property type="molecule type" value="Genomic_DNA"/>
</dbReference>
<feature type="region of interest" description="Disordered" evidence="6">
    <location>
        <begin position="1"/>
        <end position="133"/>
    </location>
</feature>
<evidence type="ECO:0000256" key="6">
    <source>
        <dbReference type="SAM" id="MobiDB-lite"/>
    </source>
</evidence>
<feature type="compositionally biased region" description="Basic and acidic residues" evidence="6">
    <location>
        <begin position="25"/>
        <end position="43"/>
    </location>
</feature>
<keyword evidence="3" id="KW-0808">Transferase</keyword>
<dbReference type="PROSITE" id="PS51675">
    <property type="entry name" value="SAM_MT_TRM10"/>
    <property type="match status" value="1"/>
</dbReference>
<feature type="region of interest" description="Disordered" evidence="6">
    <location>
        <begin position="332"/>
        <end position="369"/>
    </location>
</feature>
<dbReference type="PANTHER" id="PTHR13563">
    <property type="entry name" value="TRNA (GUANINE-9-) METHYLTRANSFERASE"/>
    <property type="match status" value="1"/>
</dbReference>
<gene>
    <name evidence="8" type="ORF">SEMRO_1601_G285140.1</name>
</gene>
<dbReference type="InterPro" id="IPR028564">
    <property type="entry name" value="MT_TRM10-typ"/>
</dbReference>
<feature type="compositionally biased region" description="Basic and acidic residues" evidence="6">
    <location>
        <begin position="98"/>
        <end position="125"/>
    </location>
</feature>
<comment type="caution">
    <text evidence="8">The sequence shown here is derived from an EMBL/GenBank/DDBJ whole genome shotgun (WGS) entry which is preliminary data.</text>
</comment>
<feature type="compositionally biased region" description="Basic and acidic residues" evidence="6">
    <location>
        <begin position="63"/>
        <end position="74"/>
    </location>
</feature>